<keyword evidence="2" id="KW-0964">Secreted</keyword>
<dbReference type="PANTHER" id="PTHR10083:SF217">
    <property type="entry name" value="BOOPHILIN-H2"/>
    <property type="match status" value="1"/>
</dbReference>
<keyword evidence="8" id="KW-1185">Reference proteome</keyword>
<evidence type="ECO:0000256" key="2">
    <source>
        <dbReference type="ARBA" id="ARBA00022525"/>
    </source>
</evidence>
<dbReference type="RefSeq" id="XP_025420716.1">
    <property type="nucleotide sequence ID" value="XM_025564931.1"/>
</dbReference>
<dbReference type="CDD" id="cd00109">
    <property type="entry name" value="Kunitz-type"/>
    <property type="match status" value="1"/>
</dbReference>
<dbReference type="InterPro" id="IPR036880">
    <property type="entry name" value="Kunitz_BPTI_sf"/>
</dbReference>
<evidence type="ECO:0000256" key="4">
    <source>
        <dbReference type="ARBA" id="ARBA00022690"/>
    </source>
</evidence>
<dbReference type="PANTHER" id="PTHR10083">
    <property type="entry name" value="KUNITZ-TYPE PROTEASE INHIBITOR-RELATED"/>
    <property type="match status" value="1"/>
</dbReference>
<evidence type="ECO:0000256" key="1">
    <source>
        <dbReference type="ARBA" id="ARBA00004613"/>
    </source>
</evidence>
<keyword evidence="4" id="KW-0646">Protease inhibitor</keyword>
<keyword evidence="3" id="KW-0800">Toxin</keyword>
<feature type="domain" description="BPTI/Kunitz inhibitor" evidence="7">
    <location>
        <begin position="22"/>
        <end position="76"/>
    </location>
</feature>
<keyword evidence="6" id="KW-1015">Disulfide bond</keyword>
<evidence type="ECO:0000313" key="8">
    <source>
        <dbReference type="Proteomes" id="UP000694846"/>
    </source>
</evidence>
<organism evidence="8 9">
    <name type="scientific">Sipha flava</name>
    <name type="common">yellow sugarcane aphid</name>
    <dbReference type="NCBI Taxonomy" id="143950"/>
    <lineage>
        <taxon>Eukaryota</taxon>
        <taxon>Metazoa</taxon>
        <taxon>Ecdysozoa</taxon>
        <taxon>Arthropoda</taxon>
        <taxon>Hexapoda</taxon>
        <taxon>Insecta</taxon>
        <taxon>Pterygota</taxon>
        <taxon>Neoptera</taxon>
        <taxon>Paraneoptera</taxon>
        <taxon>Hemiptera</taxon>
        <taxon>Sternorrhyncha</taxon>
        <taxon>Aphidomorpha</taxon>
        <taxon>Aphidoidea</taxon>
        <taxon>Aphididae</taxon>
        <taxon>Sipha</taxon>
    </lineage>
</organism>
<name>A0A8B8GDP8_9HEMI</name>
<dbReference type="InterPro" id="IPR020901">
    <property type="entry name" value="Prtase_inh_Kunz-CS"/>
</dbReference>
<gene>
    <name evidence="9" type="primary">LOC112690839</name>
</gene>
<evidence type="ECO:0000313" key="9">
    <source>
        <dbReference type="RefSeq" id="XP_025420716.1"/>
    </source>
</evidence>
<evidence type="ECO:0000256" key="3">
    <source>
        <dbReference type="ARBA" id="ARBA00022656"/>
    </source>
</evidence>
<dbReference type="InterPro" id="IPR002223">
    <property type="entry name" value="Kunitz_BPTI"/>
</dbReference>
<dbReference type="GeneID" id="112690839"/>
<evidence type="ECO:0000259" key="7">
    <source>
        <dbReference type="PROSITE" id="PS50279"/>
    </source>
</evidence>
<dbReference type="GO" id="GO:0004867">
    <property type="term" value="F:serine-type endopeptidase inhibitor activity"/>
    <property type="evidence" value="ECO:0007669"/>
    <property type="project" value="UniProtKB-KW"/>
</dbReference>
<dbReference type="Gene3D" id="4.10.410.10">
    <property type="entry name" value="Pancreatic trypsin inhibitor Kunitz domain"/>
    <property type="match status" value="1"/>
</dbReference>
<dbReference type="PROSITE" id="PS50279">
    <property type="entry name" value="BPTI_KUNITZ_2"/>
    <property type="match status" value="1"/>
</dbReference>
<dbReference type="OrthoDB" id="4473401at2759"/>
<dbReference type="PROSITE" id="PS00280">
    <property type="entry name" value="BPTI_KUNITZ_1"/>
    <property type="match status" value="1"/>
</dbReference>
<dbReference type="AlphaFoldDB" id="A0A8B8GDP8"/>
<proteinExistence type="predicted"/>
<evidence type="ECO:0000256" key="5">
    <source>
        <dbReference type="ARBA" id="ARBA00022900"/>
    </source>
</evidence>
<protein>
    <submittedName>
        <fullName evidence="9">Trypsin inhibitor-like isoform X2</fullName>
    </submittedName>
</protein>
<sequence>MTINLYVFVMSIRIKRSKLDDCYLPPDDGSCGINKFTLKVKYYFDMNNDDCIEFIYYGCGGNGNRFDSFDECENSCLLNYYF</sequence>
<accession>A0A8B8GDP8</accession>
<keyword evidence="5" id="KW-0722">Serine protease inhibitor</keyword>
<dbReference type="GO" id="GO:0005615">
    <property type="term" value="C:extracellular space"/>
    <property type="evidence" value="ECO:0007669"/>
    <property type="project" value="TreeGrafter"/>
</dbReference>
<dbReference type="Pfam" id="PF00014">
    <property type="entry name" value="Kunitz_BPTI"/>
    <property type="match status" value="1"/>
</dbReference>
<dbReference type="PRINTS" id="PR00759">
    <property type="entry name" value="BASICPTASE"/>
</dbReference>
<dbReference type="SMART" id="SM00131">
    <property type="entry name" value="KU"/>
    <property type="match status" value="1"/>
</dbReference>
<dbReference type="Proteomes" id="UP000694846">
    <property type="component" value="Unplaced"/>
</dbReference>
<evidence type="ECO:0000256" key="6">
    <source>
        <dbReference type="ARBA" id="ARBA00023157"/>
    </source>
</evidence>
<reference evidence="9" key="1">
    <citation type="submission" date="2025-08" db="UniProtKB">
        <authorList>
            <consortium name="RefSeq"/>
        </authorList>
    </citation>
    <scope>IDENTIFICATION</scope>
    <source>
        <tissue evidence="9">Whole body</tissue>
    </source>
</reference>
<dbReference type="InterPro" id="IPR050098">
    <property type="entry name" value="TFPI/VKTCI-like"/>
</dbReference>
<dbReference type="SUPFAM" id="SSF57362">
    <property type="entry name" value="BPTI-like"/>
    <property type="match status" value="1"/>
</dbReference>
<comment type="subcellular location">
    <subcellularLocation>
        <location evidence="1">Secreted</location>
    </subcellularLocation>
</comment>